<evidence type="ECO:0000313" key="9">
    <source>
        <dbReference type="Proteomes" id="UP001153636"/>
    </source>
</evidence>
<keyword evidence="5" id="KW-0539">Nucleus</keyword>
<evidence type="ECO:0000256" key="5">
    <source>
        <dbReference type="ARBA" id="ARBA00023242"/>
    </source>
</evidence>
<dbReference type="AlphaFoldDB" id="A0A9P0CGC2"/>
<keyword evidence="3" id="KW-0863">Zinc-finger</keyword>
<feature type="domain" description="HAT C-terminal dimerisation" evidence="7">
    <location>
        <begin position="526"/>
        <end position="605"/>
    </location>
</feature>
<dbReference type="InterPro" id="IPR008906">
    <property type="entry name" value="HATC_C_dom"/>
</dbReference>
<dbReference type="GO" id="GO:0005634">
    <property type="term" value="C:nucleus"/>
    <property type="evidence" value="ECO:0007669"/>
    <property type="project" value="UniProtKB-SubCell"/>
</dbReference>
<dbReference type="EMBL" id="OV651822">
    <property type="protein sequence ID" value="CAH1100846.1"/>
    <property type="molecule type" value="Genomic_DNA"/>
</dbReference>
<evidence type="ECO:0000256" key="4">
    <source>
        <dbReference type="ARBA" id="ARBA00022833"/>
    </source>
</evidence>
<name>A0A9P0CGC2_9CUCU</name>
<comment type="subcellular location">
    <subcellularLocation>
        <location evidence="1">Nucleus</location>
    </subcellularLocation>
</comment>
<evidence type="ECO:0000256" key="6">
    <source>
        <dbReference type="SAM" id="MobiDB-lite"/>
    </source>
</evidence>
<dbReference type="InterPro" id="IPR012337">
    <property type="entry name" value="RNaseH-like_sf"/>
</dbReference>
<accession>A0A9P0CGC2</accession>
<evidence type="ECO:0000256" key="1">
    <source>
        <dbReference type="ARBA" id="ARBA00004123"/>
    </source>
</evidence>
<feature type="compositionally biased region" description="Basic and acidic residues" evidence="6">
    <location>
        <begin position="27"/>
        <end position="41"/>
    </location>
</feature>
<evidence type="ECO:0000256" key="2">
    <source>
        <dbReference type="ARBA" id="ARBA00022723"/>
    </source>
</evidence>
<feature type="compositionally biased region" description="Low complexity" evidence="6">
    <location>
        <begin position="58"/>
        <end position="67"/>
    </location>
</feature>
<keyword evidence="9" id="KW-1185">Reference proteome</keyword>
<keyword evidence="2" id="KW-0479">Metal-binding</keyword>
<dbReference type="Pfam" id="PF05699">
    <property type="entry name" value="Dimer_Tnp_hAT"/>
    <property type="match status" value="1"/>
</dbReference>
<dbReference type="GO" id="GO:0008270">
    <property type="term" value="F:zinc ion binding"/>
    <property type="evidence" value="ECO:0007669"/>
    <property type="project" value="UniProtKB-KW"/>
</dbReference>
<protein>
    <recommendedName>
        <fullName evidence="7">HAT C-terminal dimerisation domain-containing protein</fullName>
    </recommendedName>
</protein>
<evidence type="ECO:0000256" key="3">
    <source>
        <dbReference type="ARBA" id="ARBA00022771"/>
    </source>
</evidence>
<dbReference type="SUPFAM" id="SSF140996">
    <property type="entry name" value="Hermes dimerisation domain"/>
    <property type="match status" value="1"/>
</dbReference>
<evidence type="ECO:0000313" key="8">
    <source>
        <dbReference type="EMBL" id="CAH1100846.1"/>
    </source>
</evidence>
<dbReference type="PANTHER" id="PTHR46481">
    <property type="entry name" value="ZINC FINGER BED DOMAIN-CONTAINING PROTEIN 4"/>
    <property type="match status" value="1"/>
</dbReference>
<reference evidence="8" key="1">
    <citation type="submission" date="2022-01" db="EMBL/GenBank/DDBJ databases">
        <authorList>
            <person name="King R."/>
        </authorList>
    </citation>
    <scope>NUCLEOTIDE SEQUENCE</scope>
</reference>
<feature type="region of interest" description="Disordered" evidence="6">
    <location>
        <begin position="1"/>
        <end position="67"/>
    </location>
</feature>
<organism evidence="8 9">
    <name type="scientific">Psylliodes chrysocephalus</name>
    <dbReference type="NCBI Taxonomy" id="3402493"/>
    <lineage>
        <taxon>Eukaryota</taxon>
        <taxon>Metazoa</taxon>
        <taxon>Ecdysozoa</taxon>
        <taxon>Arthropoda</taxon>
        <taxon>Hexapoda</taxon>
        <taxon>Insecta</taxon>
        <taxon>Pterygota</taxon>
        <taxon>Neoptera</taxon>
        <taxon>Endopterygota</taxon>
        <taxon>Coleoptera</taxon>
        <taxon>Polyphaga</taxon>
        <taxon>Cucujiformia</taxon>
        <taxon>Chrysomeloidea</taxon>
        <taxon>Chrysomelidae</taxon>
        <taxon>Galerucinae</taxon>
        <taxon>Alticini</taxon>
        <taxon>Psylliodes</taxon>
    </lineage>
</organism>
<dbReference type="Proteomes" id="UP001153636">
    <property type="component" value="Chromosome 10"/>
</dbReference>
<dbReference type="OrthoDB" id="1607513at2759"/>
<dbReference type="GO" id="GO:0046983">
    <property type="term" value="F:protein dimerization activity"/>
    <property type="evidence" value="ECO:0007669"/>
    <property type="project" value="InterPro"/>
</dbReference>
<dbReference type="Gene3D" id="1.10.10.1070">
    <property type="entry name" value="Zinc finger, BED domain-containing"/>
    <property type="match status" value="1"/>
</dbReference>
<dbReference type="SUPFAM" id="SSF53098">
    <property type="entry name" value="Ribonuclease H-like"/>
    <property type="match status" value="1"/>
</dbReference>
<proteinExistence type="predicted"/>
<dbReference type="InterPro" id="IPR052035">
    <property type="entry name" value="ZnF_BED_domain_contain"/>
</dbReference>
<dbReference type="PANTHER" id="PTHR46481:SF10">
    <property type="entry name" value="ZINC FINGER BED DOMAIN-CONTAINING PROTEIN 39"/>
    <property type="match status" value="1"/>
</dbReference>
<gene>
    <name evidence="8" type="ORF">PSYICH_LOCUS2273</name>
</gene>
<evidence type="ECO:0000259" key="7">
    <source>
        <dbReference type="Pfam" id="PF05699"/>
    </source>
</evidence>
<keyword evidence="4" id="KW-0862">Zinc</keyword>
<sequence>MKKHPSVRIQDPTQSSVPSKSLDVETDFEKNAKFTDSEKNRFISNPTDTAQDIEPGPSTSETSSTLSAVPLKTKSVLRQQQLQVPRKLGLQSKKNIDDKLLQLVVKDIQPFSIVEDIGFREFCHELNPSYCLPSRKTLSKTLLPAKYLETINKTKEIISAAESVTITTDMWTSRNGDSFNGVTAHFINTHFEIKSLLLEVSVFEGAHTSANLARELRSIVTEWGVQDKILLAISDNAANIKKAILEELKWKHFGCLAHTINLIAQDGLKSIEDLIEKVKNIVSFFKRSNLAKERLDSFQKQNNKSPKKLIQSVPTRWNSVFYMLERILELKEEVRASLAVLGHENLHLLTNNDFEDLSQLVNILKPLESATKLMSGEKYVTLSSVIIISNGLEKIYSRLVSKIELSTVELSDKTKTVVVNIFKSIQHRLKNLEMSSTLMVSTFLDPRFKNIGFSSEHVSEKAKTLVTNLLTSFIERHSQETTVSGSQSQQQTDVVPDEFSIWSDFDHQASLFKPVGGNSRSKAIIEIQRFLEEPLLNRECDPLNWWKINKYNFPNLSKIVRQKFGTVSTSVPCERLFSKTGQILSERRNRLSVDKVKQVMFIKNNA</sequence>